<evidence type="ECO:0000256" key="7">
    <source>
        <dbReference type="ARBA" id="ARBA00023172"/>
    </source>
</evidence>
<comment type="similarity">
    <text evidence="1">In the C-terminal section; belongs to the transposase 35 family.</text>
</comment>
<dbReference type="Pfam" id="PF01385">
    <property type="entry name" value="OrfB_IS605"/>
    <property type="match status" value="1"/>
</dbReference>
<dbReference type="InterPro" id="IPR021027">
    <property type="entry name" value="Transposase_put_HTH"/>
</dbReference>
<comment type="caution">
    <text evidence="11">The sequence shown here is derived from an EMBL/GenBank/DDBJ whole genome shotgun (WGS) entry which is preliminary data.</text>
</comment>
<evidence type="ECO:0000259" key="9">
    <source>
        <dbReference type="Pfam" id="PF07282"/>
    </source>
</evidence>
<evidence type="ECO:0000256" key="6">
    <source>
        <dbReference type="ARBA" id="ARBA00023125"/>
    </source>
</evidence>
<dbReference type="NCBIfam" id="NF040570">
    <property type="entry name" value="guided_TnpB"/>
    <property type="match status" value="1"/>
</dbReference>
<keyword evidence="5" id="KW-0862">Zinc</keyword>
<evidence type="ECO:0000259" key="10">
    <source>
        <dbReference type="Pfam" id="PF12323"/>
    </source>
</evidence>
<evidence type="ECO:0000313" key="11">
    <source>
        <dbReference type="EMBL" id="KKN49132.1"/>
    </source>
</evidence>
<evidence type="ECO:0000256" key="5">
    <source>
        <dbReference type="ARBA" id="ARBA00022833"/>
    </source>
</evidence>
<dbReference type="PANTHER" id="PTHR30405:SF25">
    <property type="entry name" value="RNA-GUIDED DNA ENDONUCLEASE INSQ-RELATED"/>
    <property type="match status" value="1"/>
</dbReference>
<sequence>MLVYQSYRYELKLNRRLVEQLRCCCGTARFAYNWGLAQQFLALHEGAEFPTAVSLHRQLNQQKQGGFSWMKSVSKWIPQNALRSLDVAWKNKRTRAFGAPRFKRRGQHDSFRVDKPVHVNGRYIQLPKLGRLRTKEPTTKLKGRILSATVSREADRWFCSIAVSRERPDPVPLQGAPVGIDLGIKTFAVLSDGACFHAPKPLKQHLRKIQRLSRQVSRKQQGSANWRKAVLRLAKQHRRVRNIRKDFLHKLTSDLTKTKQVICVEDLNVAGMMRNHKLARAISDLGWGEFKRQLQYKSEWYGGRVITIDRWFPSSKMCSCCGFKLEKLDLGTRVWTCPDRSAELDRDLNAALNILLEGCGKDLIEQYPEFQGNLRLWRSSKSTVSSSEDLGSRNQTSERSKI</sequence>
<keyword evidence="6" id="KW-0238">DNA-binding</keyword>
<dbReference type="EMBL" id="LAZR01001182">
    <property type="protein sequence ID" value="KKN49132.1"/>
    <property type="molecule type" value="Genomic_DNA"/>
</dbReference>
<keyword evidence="3" id="KW-0815">Transposition</keyword>
<dbReference type="GO" id="GO:0032196">
    <property type="term" value="P:transposition"/>
    <property type="evidence" value="ECO:0007669"/>
    <property type="project" value="UniProtKB-KW"/>
</dbReference>
<feature type="domain" description="Transposase putative helix-turn-helix" evidence="10">
    <location>
        <begin position="1"/>
        <end position="40"/>
    </location>
</feature>
<dbReference type="AlphaFoldDB" id="A0A0F9RHC3"/>
<accession>A0A0F9RHC3</accession>
<dbReference type="Pfam" id="PF07282">
    <property type="entry name" value="Cas12f1-like_TNB"/>
    <property type="match status" value="1"/>
</dbReference>
<organism evidence="11">
    <name type="scientific">marine sediment metagenome</name>
    <dbReference type="NCBI Taxonomy" id="412755"/>
    <lineage>
        <taxon>unclassified sequences</taxon>
        <taxon>metagenomes</taxon>
        <taxon>ecological metagenomes</taxon>
    </lineage>
</organism>
<proteinExistence type="inferred from homology"/>
<dbReference type="GO" id="GO:0046872">
    <property type="term" value="F:metal ion binding"/>
    <property type="evidence" value="ECO:0007669"/>
    <property type="project" value="UniProtKB-KW"/>
</dbReference>
<evidence type="ECO:0000256" key="1">
    <source>
        <dbReference type="ARBA" id="ARBA00008761"/>
    </source>
</evidence>
<dbReference type="NCBIfam" id="TIGR01766">
    <property type="entry name" value="IS200/IS605 family accessory protein TnpB-like domain"/>
    <property type="match status" value="1"/>
</dbReference>
<dbReference type="Pfam" id="PF12323">
    <property type="entry name" value="HTH_OrfB_IS605"/>
    <property type="match status" value="1"/>
</dbReference>
<dbReference type="InterPro" id="IPR010095">
    <property type="entry name" value="Cas12f1-like_TNB"/>
</dbReference>
<dbReference type="GO" id="GO:0003677">
    <property type="term" value="F:DNA binding"/>
    <property type="evidence" value="ECO:0007669"/>
    <property type="project" value="UniProtKB-KW"/>
</dbReference>
<evidence type="ECO:0008006" key="12">
    <source>
        <dbReference type="Google" id="ProtNLM"/>
    </source>
</evidence>
<name>A0A0F9RHC3_9ZZZZ</name>
<protein>
    <recommendedName>
        <fullName evidence="12">Transposase IS891/IS1136/IS1341 domain-containing protein</fullName>
    </recommendedName>
</protein>
<comment type="similarity">
    <text evidence="2">In the N-terminal section; belongs to the transposase 2 family.</text>
</comment>
<dbReference type="InterPro" id="IPR001959">
    <property type="entry name" value="Transposase"/>
</dbReference>
<feature type="domain" description="Probable transposase IS891/IS1136/IS1341" evidence="8">
    <location>
        <begin position="160"/>
        <end position="275"/>
    </location>
</feature>
<reference evidence="11" key="1">
    <citation type="journal article" date="2015" name="Nature">
        <title>Complex archaea that bridge the gap between prokaryotes and eukaryotes.</title>
        <authorList>
            <person name="Spang A."/>
            <person name="Saw J.H."/>
            <person name="Jorgensen S.L."/>
            <person name="Zaremba-Niedzwiedzka K."/>
            <person name="Martijn J."/>
            <person name="Lind A.E."/>
            <person name="van Eijk R."/>
            <person name="Schleper C."/>
            <person name="Guy L."/>
            <person name="Ettema T.J."/>
        </authorList>
    </citation>
    <scope>NUCLEOTIDE SEQUENCE</scope>
</reference>
<evidence type="ECO:0000256" key="3">
    <source>
        <dbReference type="ARBA" id="ARBA00022578"/>
    </source>
</evidence>
<dbReference type="GO" id="GO:0006310">
    <property type="term" value="P:DNA recombination"/>
    <property type="evidence" value="ECO:0007669"/>
    <property type="project" value="UniProtKB-KW"/>
</dbReference>
<gene>
    <name evidence="11" type="ORF">LCGC14_0645800</name>
</gene>
<keyword evidence="4" id="KW-0479">Metal-binding</keyword>
<evidence type="ECO:0000259" key="8">
    <source>
        <dbReference type="Pfam" id="PF01385"/>
    </source>
</evidence>
<evidence type="ECO:0000256" key="4">
    <source>
        <dbReference type="ARBA" id="ARBA00022723"/>
    </source>
</evidence>
<evidence type="ECO:0000256" key="2">
    <source>
        <dbReference type="ARBA" id="ARBA00011044"/>
    </source>
</evidence>
<keyword evidence="7" id="KW-0233">DNA recombination</keyword>
<dbReference type="PANTHER" id="PTHR30405">
    <property type="entry name" value="TRANSPOSASE"/>
    <property type="match status" value="1"/>
</dbReference>
<feature type="domain" description="Cas12f1-like TNB" evidence="9">
    <location>
        <begin position="287"/>
        <end position="354"/>
    </location>
</feature>
<dbReference type="InterPro" id="IPR051399">
    <property type="entry name" value="RNA-guided_DNA_endo/Transpos"/>
</dbReference>